<evidence type="ECO:0000313" key="2">
    <source>
        <dbReference type="Proteomes" id="UP000410984"/>
    </source>
</evidence>
<dbReference type="Proteomes" id="UP000410984">
    <property type="component" value="Unassembled WGS sequence"/>
</dbReference>
<dbReference type="AlphaFoldDB" id="A0A509E7N9"/>
<organism evidence="1 2">
    <name type="scientific">Methylobacterium symbioticum</name>
    <dbReference type="NCBI Taxonomy" id="2584084"/>
    <lineage>
        <taxon>Bacteria</taxon>
        <taxon>Pseudomonadati</taxon>
        <taxon>Pseudomonadota</taxon>
        <taxon>Alphaproteobacteria</taxon>
        <taxon>Hyphomicrobiales</taxon>
        <taxon>Methylobacteriaceae</taxon>
        <taxon>Methylobacterium</taxon>
    </lineage>
</organism>
<gene>
    <name evidence="1" type="ORF">MET9862_00695</name>
</gene>
<name>A0A509E7N9_9HYPH</name>
<keyword evidence="2" id="KW-1185">Reference proteome</keyword>
<dbReference type="OrthoDB" id="9816564at2"/>
<reference evidence="1 2" key="1">
    <citation type="submission" date="2019-06" db="EMBL/GenBank/DDBJ databases">
        <authorList>
            <person name="Rodrigo-Torres L."/>
            <person name="Arahal R. D."/>
            <person name="Lucena T."/>
        </authorList>
    </citation>
    <scope>NUCLEOTIDE SEQUENCE [LARGE SCALE GENOMIC DNA]</scope>
    <source>
        <strain evidence="1 2">SB0023/3</strain>
    </source>
</reference>
<evidence type="ECO:0000313" key="1">
    <source>
        <dbReference type="EMBL" id="VUD70132.1"/>
    </source>
</evidence>
<dbReference type="EMBL" id="CABFPH010000005">
    <property type="protein sequence ID" value="VUD70132.1"/>
    <property type="molecule type" value="Genomic_DNA"/>
</dbReference>
<proteinExistence type="predicted"/>
<sequence length="418" mass="45443">MRAAHPDSALADADRFGREALGPVFAEFCLRLWLTERFLPDAEDATLLFCARGGLRLKVLYERFLARTGLPGRVPRAALMVSRLVAARAALQPPSEGVLSELGREFAGRPMTEVAAALAQRGDLDLPAAWDAPFAGDRFAALLTADEPAAAALRAAVAEQDVRFRRHLDACTGGRRHGLLVDTGLYGSTVRLLQDGIPAMGWSGLQFARSNYKRLPTPHFARTLGLSVESDSYRPWEVSTAALRFWHLIEAALEPDLPSVRVFADSVGDAPPRANLEVAGWEARIGPAGPGLFAGALAHIETLRPDDLPRIPAEAARGWRAFKRAVVWPDARMVAALELADRSRDFGRLDTVAQFSEPGGTLARIRDSLWREGALVRCFPRAGRAGLVLLEIAHAARTLRLQLSAVRRTARPARQGAP</sequence>
<accession>A0A509E7N9</accession>
<protein>
    <submittedName>
        <fullName evidence="1">Uncharacterized protein</fullName>
    </submittedName>
</protein>
<dbReference type="RefSeq" id="WP_142581720.1">
    <property type="nucleotide sequence ID" value="NZ_CABFPH010000005.1"/>
</dbReference>